<accession>A0A915IK57</accession>
<protein>
    <submittedName>
        <fullName evidence="2">Uncharacterized protein</fullName>
    </submittedName>
</protein>
<reference evidence="2" key="1">
    <citation type="submission" date="2022-11" db="UniProtKB">
        <authorList>
            <consortium name="WormBaseParasite"/>
        </authorList>
    </citation>
    <scope>IDENTIFICATION</scope>
</reference>
<dbReference type="Proteomes" id="UP000887565">
    <property type="component" value="Unplaced"/>
</dbReference>
<evidence type="ECO:0000313" key="2">
    <source>
        <dbReference type="WBParaSite" id="nRc.2.0.1.t13782-RA"/>
    </source>
</evidence>
<dbReference type="WBParaSite" id="nRc.2.0.1.t13782-RA">
    <property type="protein sequence ID" value="nRc.2.0.1.t13782-RA"/>
    <property type="gene ID" value="nRc.2.0.1.g13782"/>
</dbReference>
<name>A0A915IK57_ROMCU</name>
<proteinExistence type="predicted"/>
<organism evidence="1 2">
    <name type="scientific">Romanomermis culicivorax</name>
    <name type="common">Nematode worm</name>
    <dbReference type="NCBI Taxonomy" id="13658"/>
    <lineage>
        <taxon>Eukaryota</taxon>
        <taxon>Metazoa</taxon>
        <taxon>Ecdysozoa</taxon>
        <taxon>Nematoda</taxon>
        <taxon>Enoplea</taxon>
        <taxon>Dorylaimia</taxon>
        <taxon>Mermithida</taxon>
        <taxon>Mermithoidea</taxon>
        <taxon>Mermithidae</taxon>
        <taxon>Romanomermis</taxon>
    </lineage>
</organism>
<evidence type="ECO:0000313" key="1">
    <source>
        <dbReference type="Proteomes" id="UP000887565"/>
    </source>
</evidence>
<sequence length="77" mass="9178">MGVTCQPLQRSRWYLLCPTTRTGVPIGQTKRPAQQNRWRTKWAMERTKVANYCRDWDAATKDTRHHSMGQDDQSWRK</sequence>
<dbReference type="AlphaFoldDB" id="A0A915IK57"/>
<keyword evidence="1" id="KW-1185">Reference proteome</keyword>